<proteinExistence type="predicted"/>
<keyword evidence="5" id="KW-1185">Reference proteome</keyword>
<comment type="caution">
    <text evidence="4">The sequence shown here is derived from an EMBL/GenBank/DDBJ whole genome shotgun (WGS) entry which is preliminary data.</text>
</comment>
<sequence>MYRILACLLCALALPVQAQSAPAGENDPAVWAARRQRAESLRKDASKITRAADAARAEETRACRPHFFENACKDAARDRWIEKVNQARAMQMEAAGLEQALRAYELSVREQEISRRAAKREGQVLQAILNAPPSAAHAEKPAAKPLVPRQAVSSAAPKHEDRAEREREAAARAAQARKDAERYAARARAKAAQSSSAAASK</sequence>
<dbReference type="EMBL" id="JBDIVE010000003">
    <property type="protein sequence ID" value="MEN3068322.1"/>
    <property type="molecule type" value="Genomic_DNA"/>
</dbReference>
<evidence type="ECO:0000313" key="5">
    <source>
        <dbReference type="Proteomes" id="UP001410394"/>
    </source>
</evidence>
<dbReference type="Proteomes" id="UP001410394">
    <property type="component" value="Unassembled WGS sequence"/>
</dbReference>
<feature type="region of interest" description="Disordered" evidence="2">
    <location>
        <begin position="135"/>
        <end position="201"/>
    </location>
</feature>
<protein>
    <submittedName>
        <fullName evidence="4">Uncharacterized protein</fullName>
    </submittedName>
</protein>
<evidence type="ECO:0000256" key="3">
    <source>
        <dbReference type="SAM" id="SignalP"/>
    </source>
</evidence>
<evidence type="ECO:0000256" key="1">
    <source>
        <dbReference type="SAM" id="Coils"/>
    </source>
</evidence>
<name>A0ABU9YXC9_9RHOO</name>
<gene>
    <name evidence="4" type="ORF">ABDB84_07510</name>
</gene>
<feature type="coiled-coil region" evidence="1">
    <location>
        <begin position="87"/>
        <end position="121"/>
    </location>
</feature>
<feature type="chain" id="PRO_5046238483" evidence="3">
    <location>
        <begin position="19"/>
        <end position="201"/>
    </location>
</feature>
<feature type="signal peptide" evidence="3">
    <location>
        <begin position="1"/>
        <end position="18"/>
    </location>
</feature>
<keyword evidence="3" id="KW-0732">Signal</keyword>
<reference evidence="4 5" key="1">
    <citation type="journal article" date="2018" name="Int. J. Syst. Evol. Microbiol.">
        <title>Uliginosibacterium sediminicola sp. nov., isolated from freshwater sediment.</title>
        <authorList>
            <person name="Hwang W.M."/>
            <person name="Kim S.M."/>
            <person name="Kang K."/>
            <person name="Ahn T.Y."/>
        </authorList>
    </citation>
    <scope>NUCLEOTIDE SEQUENCE [LARGE SCALE GENOMIC DNA]</scope>
    <source>
        <strain evidence="4 5">M1-21</strain>
    </source>
</reference>
<feature type="compositionally biased region" description="Basic and acidic residues" evidence="2">
    <location>
        <begin position="157"/>
        <end position="184"/>
    </location>
</feature>
<evidence type="ECO:0000256" key="2">
    <source>
        <dbReference type="SAM" id="MobiDB-lite"/>
    </source>
</evidence>
<evidence type="ECO:0000313" key="4">
    <source>
        <dbReference type="EMBL" id="MEN3068322.1"/>
    </source>
</evidence>
<dbReference type="RefSeq" id="WP_345919092.1">
    <property type="nucleotide sequence ID" value="NZ_JBDIVE010000003.1"/>
</dbReference>
<keyword evidence="1" id="KW-0175">Coiled coil</keyword>
<accession>A0ABU9YXC9</accession>
<feature type="compositionally biased region" description="Low complexity" evidence="2">
    <location>
        <begin position="190"/>
        <end position="201"/>
    </location>
</feature>
<organism evidence="4 5">
    <name type="scientific">Uliginosibacterium sediminicola</name>
    <dbReference type="NCBI Taxonomy" id="2024550"/>
    <lineage>
        <taxon>Bacteria</taxon>
        <taxon>Pseudomonadati</taxon>
        <taxon>Pseudomonadota</taxon>
        <taxon>Betaproteobacteria</taxon>
        <taxon>Rhodocyclales</taxon>
        <taxon>Zoogloeaceae</taxon>
        <taxon>Uliginosibacterium</taxon>
    </lineage>
</organism>